<dbReference type="OrthoDB" id="9809206at2"/>
<evidence type="ECO:0000259" key="11">
    <source>
        <dbReference type="Pfam" id="PF00999"/>
    </source>
</evidence>
<protein>
    <submittedName>
        <fullName evidence="12">Sodium/proton antiporter, CPA1 family (TC 2.A.36)</fullName>
    </submittedName>
</protein>
<evidence type="ECO:0000256" key="8">
    <source>
        <dbReference type="ARBA" id="ARBA00023136"/>
    </source>
</evidence>
<keyword evidence="3" id="KW-1003">Cell membrane</keyword>
<feature type="transmembrane region" description="Helical" evidence="10">
    <location>
        <begin position="31"/>
        <end position="51"/>
    </location>
</feature>
<evidence type="ECO:0000256" key="2">
    <source>
        <dbReference type="ARBA" id="ARBA00022448"/>
    </source>
</evidence>
<dbReference type="NCBIfam" id="TIGR00831">
    <property type="entry name" value="a_cpa1"/>
    <property type="match status" value="1"/>
</dbReference>
<dbReference type="InterPro" id="IPR006153">
    <property type="entry name" value="Cation/H_exchanger_TM"/>
</dbReference>
<evidence type="ECO:0000313" key="12">
    <source>
        <dbReference type="EMBL" id="SCB50884.1"/>
    </source>
</evidence>
<feature type="transmembrane region" description="Helical" evidence="10">
    <location>
        <begin position="57"/>
        <end position="75"/>
    </location>
</feature>
<keyword evidence="10" id="KW-0997">Cell inner membrane</keyword>
<keyword evidence="8 10" id="KW-0472">Membrane</keyword>
<dbReference type="Gene3D" id="6.10.140.1330">
    <property type="match status" value="1"/>
</dbReference>
<dbReference type="RefSeq" id="WP_092576808.1">
    <property type="nucleotide sequence ID" value="NZ_FMAF01000035.1"/>
</dbReference>
<feature type="transmembrane region" description="Helical" evidence="10">
    <location>
        <begin position="347"/>
        <end position="368"/>
    </location>
</feature>
<organism evidence="12 13">
    <name type="scientific">Rhizobium lusitanum</name>
    <dbReference type="NCBI Taxonomy" id="293958"/>
    <lineage>
        <taxon>Bacteria</taxon>
        <taxon>Pseudomonadati</taxon>
        <taxon>Pseudomonadota</taxon>
        <taxon>Alphaproteobacteria</taxon>
        <taxon>Hyphomicrobiales</taxon>
        <taxon>Rhizobiaceae</taxon>
        <taxon>Rhizobium/Agrobacterium group</taxon>
        <taxon>Rhizobium</taxon>
    </lineage>
</organism>
<evidence type="ECO:0000313" key="13">
    <source>
        <dbReference type="Proteomes" id="UP000199205"/>
    </source>
</evidence>
<evidence type="ECO:0000256" key="10">
    <source>
        <dbReference type="RuleBase" id="RU366002"/>
    </source>
</evidence>
<dbReference type="PANTHER" id="PTHR10110">
    <property type="entry name" value="SODIUM/HYDROGEN EXCHANGER"/>
    <property type="match status" value="1"/>
</dbReference>
<feature type="transmembrane region" description="Helical" evidence="10">
    <location>
        <begin position="6"/>
        <end position="24"/>
    </location>
</feature>
<keyword evidence="10" id="KW-0050">Antiport</keyword>
<sequence length="527" mass="57001">MSVESTYEFLVLLLMATIVLELIARRLRLPPAAALIVGGVVLALMPGVPTIKIDPEMIMLIFLPPLLMSGAYFTVWHEFKKHFAEIASLALGAVVFTTLTVGTVFHLLLPQLPWAVGFSLGAIVSPPDAVAAGAVLERLRLPSRISALLEGESLVNDASGLVLLRFAVAAALTGSFSIPEAIGAFTWVTAGGVIIGLVVGLVGVWVIRRLRDSELIITATLLLAALSYIGAERLDSSGVLSTVTTGLILGFHQHETFSASTRVRAQAFWKALVFLLESLLFILVGLSLRGVLDRIGGAEKGIGDLILPVSAVVLTVILARFAWLLATGTLKRLLLLRGHTREKTSSLATATIISWAGMRGVVTLTGALSLPEHTPGRDVVLIAAFAVIIVTVLVQGSTLAPLAALLRVASPDEEQHFRENEASAWRRVAESQYHAIQECSRKEDGGEKHPRLLEQYRHRAEVAAQYEADRDTHESIKVAHFKAVLVALQAGRAEILHMHRAGEIQDRVMRDLEHELDLQEIAAENRL</sequence>
<feature type="transmembrane region" description="Helical" evidence="10">
    <location>
        <begin position="306"/>
        <end position="326"/>
    </location>
</feature>
<proteinExistence type="inferred from homology"/>
<evidence type="ECO:0000256" key="4">
    <source>
        <dbReference type="ARBA" id="ARBA00022692"/>
    </source>
</evidence>
<dbReference type="Pfam" id="PF00999">
    <property type="entry name" value="Na_H_Exchanger"/>
    <property type="match status" value="1"/>
</dbReference>
<keyword evidence="7 10" id="KW-0406">Ion transport</keyword>
<evidence type="ECO:0000256" key="9">
    <source>
        <dbReference type="ARBA" id="ARBA00023201"/>
    </source>
</evidence>
<dbReference type="PANTHER" id="PTHR10110:SF86">
    <property type="entry name" value="SODIUM_HYDROGEN EXCHANGER 7"/>
    <property type="match status" value="1"/>
</dbReference>
<reference evidence="13" key="1">
    <citation type="submission" date="2016-08" db="EMBL/GenBank/DDBJ databases">
        <authorList>
            <person name="Varghese N."/>
            <person name="Submissions Spin"/>
        </authorList>
    </citation>
    <scope>NUCLEOTIDE SEQUENCE [LARGE SCALE GENOMIC DNA]</scope>
    <source>
        <strain evidence="13">P1-7</strain>
    </source>
</reference>
<dbReference type="GO" id="GO:0015385">
    <property type="term" value="F:sodium:proton antiporter activity"/>
    <property type="evidence" value="ECO:0007669"/>
    <property type="project" value="InterPro"/>
</dbReference>
<evidence type="ECO:0000256" key="1">
    <source>
        <dbReference type="ARBA" id="ARBA00004651"/>
    </source>
</evidence>
<comment type="caution">
    <text evidence="10">Lacks conserved residue(s) required for the propagation of feature annotation.</text>
</comment>
<feature type="transmembrane region" description="Helical" evidence="10">
    <location>
        <begin position="380"/>
        <end position="406"/>
    </location>
</feature>
<feature type="transmembrane region" description="Helical" evidence="10">
    <location>
        <begin position="267"/>
        <end position="286"/>
    </location>
</feature>
<comment type="similarity">
    <text evidence="10">Belongs to the monovalent cation:proton antiporter 1 (CPA1) transporter (TC 2.A.36) family.</text>
</comment>
<gene>
    <name evidence="12" type="ORF">GA0061101_13532</name>
</gene>
<name>A0A1C3XFY4_9HYPH</name>
<evidence type="ECO:0000256" key="7">
    <source>
        <dbReference type="ARBA" id="ARBA00023065"/>
    </source>
</evidence>
<dbReference type="GO" id="GO:0015386">
    <property type="term" value="F:potassium:proton antiporter activity"/>
    <property type="evidence" value="ECO:0007669"/>
    <property type="project" value="TreeGrafter"/>
</dbReference>
<evidence type="ECO:0000256" key="3">
    <source>
        <dbReference type="ARBA" id="ARBA00022475"/>
    </source>
</evidence>
<dbReference type="GO" id="GO:0098719">
    <property type="term" value="P:sodium ion import across plasma membrane"/>
    <property type="evidence" value="ECO:0007669"/>
    <property type="project" value="TreeGrafter"/>
</dbReference>
<evidence type="ECO:0000256" key="5">
    <source>
        <dbReference type="ARBA" id="ARBA00022989"/>
    </source>
</evidence>
<comment type="subcellular location">
    <subcellularLocation>
        <location evidence="10">Cell inner membrane</location>
        <topology evidence="10">Multi-pass membrane protein</topology>
    </subcellularLocation>
    <subcellularLocation>
        <location evidence="1">Cell membrane</location>
        <topology evidence="1">Multi-pass membrane protein</topology>
    </subcellularLocation>
</comment>
<dbReference type="GO" id="GO:0051453">
    <property type="term" value="P:regulation of intracellular pH"/>
    <property type="evidence" value="ECO:0007669"/>
    <property type="project" value="TreeGrafter"/>
</dbReference>
<keyword evidence="6 10" id="KW-0915">Sodium</keyword>
<dbReference type="InterPro" id="IPR004705">
    <property type="entry name" value="Cation/H_exchanger_CPA1_bac"/>
</dbReference>
<evidence type="ECO:0000256" key="6">
    <source>
        <dbReference type="ARBA" id="ARBA00023053"/>
    </source>
</evidence>
<dbReference type="EMBL" id="FMAF01000035">
    <property type="protein sequence ID" value="SCB50884.1"/>
    <property type="molecule type" value="Genomic_DNA"/>
</dbReference>
<keyword evidence="2 10" id="KW-0813">Transport</keyword>
<accession>A0A1C3XFY4</accession>
<feature type="transmembrane region" description="Helical" evidence="10">
    <location>
        <begin position="184"/>
        <end position="207"/>
    </location>
</feature>
<keyword evidence="4 10" id="KW-0812">Transmembrane</keyword>
<keyword evidence="9 10" id="KW-0739">Sodium transport</keyword>
<dbReference type="Proteomes" id="UP000199205">
    <property type="component" value="Unassembled WGS sequence"/>
</dbReference>
<dbReference type="AlphaFoldDB" id="A0A1C3XFY4"/>
<comment type="function">
    <text evidence="10">Na(+)/H(+) antiporter that extrudes sodium in exchange for external protons.</text>
</comment>
<dbReference type="InterPro" id="IPR018422">
    <property type="entry name" value="Cation/H_exchanger_CPA1"/>
</dbReference>
<feature type="domain" description="Cation/H+ exchanger transmembrane" evidence="11">
    <location>
        <begin position="14"/>
        <end position="403"/>
    </location>
</feature>
<dbReference type="GO" id="GO:0005886">
    <property type="term" value="C:plasma membrane"/>
    <property type="evidence" value="ECO:0007669"/>
    <property type="project" value="UniProtKB-SubCell"/>
</dbReference>
<keyword evidence="5 10" id="KW-1133">Transmembrane helix</keyword>
<feature type="transmembrane region" description="Helical" evidence="10">
    <location>
        <begin position="87"/>
        <end position="108"/>
    </location>
</feature>